<accession>A0A644ZII4</accession>
<name>A0A644ZII4_9ZZZZ</name>
<reference evidence="2" key="1">
    <citation type="submission" date="2019-08" db="EMBL/GenBank/DDBJ databases">
        <authorList>
            <person name="Kucharzyk K."/>
            <person name="Murdoch R.W."/>
            <person name="Higgins S."/>
            <person name="Loffler F."/>
        </authorList>
    </citation>
    <scope>NUCLEOTIDE SEQUENCE</scope>
</reference>
<protein>
    <recommendedName>
        <fullName evidence="1">Non-reducing end beta-L-arabinofuranosidase-like GH127 C-terminal domain-containing protein</fullName>
    </recommendedName>
</protein>
<evidence type="ECO:0000259" key="1">
    <source>
        <dbReference type="Pfam" id="PF20737"/>
    </source>
</evidence>
<evidence type="ECO:0000313" key="2">
    <source>
        <dbReference type="EMBL" id="MPM37624.1"/>
    </source>
</evidence>
<sequence length="167" mass="18606">MRVRIPPYFKKPVFRLEGKEISPVVENGYAVLAISRAGEQTFTLCGDVKPEFFAANEQVRADLGKVALVMGPYVYCLEETDNGNNLACVYAKPSAEIEKKNPLSELPGELPVLEFSGERVVRSTKQPGALYSASQFEKADVRLTAVPYCLWCNRQPGEMLVWMKANI</sequence>
<dbReference type="InterPro" id="IPR049049">
    <property type="entry name" value="Beta-AFase-like_GH127_C"/>
</dbReference>
<dbReference type="EMBL" id="VSSQ01008012">
    <property type="protein sequence ID" value="MPM37624.1"/>
    <property type="molecule type" value="Genomic_DNA"/>
</dbReference>
<gene>
    <name evidence="2" type="ORF">SDC9_84242</name>
</gene>
<dbReference type="PANTHER" id="PTHR43465:SF2">
    <property type="entry name" value="DUF1680 DOMAIN PROTEIN (AFU_ORTHOLOGUE AFUA_1G08910)"/>
    <property type="match status" value="1"/>
</dbReference>
<organism evidence="2">
    <name type="scientific">bioreactor metagenome</name>
    <dbReference type="NCBI Taxonomy" id="1076179"/>
    <lineage>
        <taxon>unclassified sequences</taxon>
        <taxon>metagenomes</taxon>
        <taxon>ecological metagenomes</taxon>
    </lineage>
</organism>
<feature type="domain" description="Non-reducing end beta-L-arabinofuranosidase-like GH127 C-terminal" evidence="1">
    <location>
        <begin position="51"/>
        <end position="164"/>
    </location>
</feature>
<dbReference type="PANTHER" id="PTHR43465">
    <property type="entry name" value="DUF1680 DOMAIN PROTEIN (AFU_ORTHOLOGUE AFUA_1G08910)"/>
    <property type="match status" value="1"/>
</dbReference>
<dbReference type="AlphaFoldDB" id="A0A644ZII4"/>
<dbReference type="InterPro" id="IPR049174">
    <property type="entry name" value="Beta-AFase-like"/>
</dbReference>
<dbReference type="Pfam" id="PF20737">
    <property type="entry name" value="Glyco_hydro127C"/>
    <property type="match status" value="1"/>
</dbReference>
<comment type="caution">
    <text evidence="2">The sequence shown here is derived from an EMBL/GenBank/DDBJ whole genome shotgun (WGS) entry which is preliminary data.</text>
</comment>
<proteinExistence type="predicted"/>